<evidence type="ECO:0000259" key="4">
    <source>
        <dbReference type="Pfam" id="PF01182"/>
    </source>
</evidence>
<dbReference type="AlphaFoldDB" id="S5SWS5"/>
<dbReference type="NCBIfam" id="TIGR00502">
    <property type="entry name" value="nagB"/>
    <property type="match status" value="1"/>
</dbReference>
<dbReference type="InterPro" id="IPR006148">
    <property type="entry name" value="Glc/Gal-6P_isomerase"/>
</dbReference>
<dbReference type="EMBL" id="CP003924">
    <property type="protein sequence ID" value="AGS35694.1"/>
    <property type="molecule type" value="Genomic_DNA"/>
</dbReference>
<dbReference type="GO" id="GO:0042802">
    <property type="term" value="F:identical protein binding"/>
    <property type="evidence" value="ECO:0007669"/>
    <property type="project" value="TreeGrafter"/>
</dbReference>
<dbReference type="InterPro" id="IPR018321">
    <property type="entry name" value="Glucosamine6P_isomerase_CS"/>
</dbReference>
<dbReference type="STRING" id="1224163.B841_11110"/>
<name>S5SWS5_9CORY</name>
<proteinExistence type="predicted"/>
<dbReference type="GO" id="GO:0005975">
    <property type="term" value="P:carbohydrate metabolic process"/>
    <property type="evidence" value="ECO:0007669"/>
    <property type="project" value="InterPro"/>
</dbReference>
<dbReference type="PANTHER" id="PTHR11280">
    <property type="entry name" value="GLUCOSAMINE-6-PHOSPHATE ISOMERASE"/>
    <property type="match status" value="1"/>
</dbReference>
<dbReference type="KEGG" id="cmd:B841_11110"/>
<dbReference type="HOGENOM" id="CLU_049611_1_1_11"/>
<keyword evidence="1" id="KW-0378">Hydrolase</keyword>
<feature type="domain" description="Glucosamine/galactosamine-6-phosphate isomerase" evidence="4">
    <location>
        <begin position="24"/>
        <end position="227"/>
    </location>
</feature>
<dbReference type="EC" id="3.5.99.6" evidence="3"/>
<evidence type="ECO:0000313" key="5">
    <source>
        <dbReference type="EMBL" id="AGS35694.1"/>
    </source>
</evidence>
<evidence type="ECO:0000256" key="2">
    <source>
        <dbReference type="ARBA" id="ARBA00023277"/>
    </source>
</evidence>
<dbReference type="Pfam" id="PF01182">
    <property type="entry name" value="Glucosamine_iso"/>
    <property type="match status" value="1"/>
</dbReference>
<organism evidence="5 6">
    <name type="scientific">Corynebacterium maris DSM 45190</name>
    <dbReference type="NCBI Taxonomy" id="1224163"/>
    <lineage>
        <taxon>Bacteria</taxon>
        <taxon>Bacillati</taxon>
        <taxon>Actinomycetota</taxon>
        <taxon>Actinomycetes</taxon>
        <taxon>Mycobacteriales</taxon>
        <taxon>Corynebacteriaceae</taxon>
        <taxon>Corynebacterium</taxon>
    </lineage>
</organism>
<keyword evidence="5" id="KW-0413">Isomerase</keyword>
<protein>
    <recommendedName>
        <fullName evidence="3">Glucosamine-6-phosphate deaminase</fullName>
        <ecNumber evidence="3">3.5.99.6</ecNumber>
    </recommendedName>
</protein>
<dbReference type="GO" id="GO:0019262">
    <property type="term" value="P:N-acetylneuraminate catabolic process"/>
    <property type="evidence" value="ECO:0007669"/>
    <property type="project" value="TreeGrafter"/>
</dbReference>
<dbReference type="OrthoDB" id="9791139at2"/>
<keyword evidence="6" id="KW-1185">Reference proteome</keyword>
<dbReference type="InterPro" id="IPR037171">
    <property type="entry name" value="NagB/RpiA_transferase-like"/>
</dbReference>
<reference evidence="5 6" key="1">
    <citation type="submission" date="2012-11" db="EMBL/GenBank/DDBJ databases">
        <title>The complete genome sequence of Corynebacterium maris Coryn-1 (=DSM 45190).</title>
        <authorList>
            <person name="Schaffert L."/>
            <person name="Albersmeier A."/>
            <person name="Kalinowski J."/>
            <person name="Ruckert C."/>
        </authorList>
    </citation>
    <scope>NUCLEOTIDE SEQUENCE [LARGE SCALE GENOMIC DNA]</scope>
    <source>
        <strain evidence="6">Coryn-1</strain>
    </source>
</reference>
<dbReference type="Proteomes" id="UP000015388">
    <property type="component" value="Chromosome"/>
</dbReference>
<dbReference type="CDD" id="cd01399">
    <property type="entry name" value="GlcN6P_deaminase"/>
    <property type="match status" value="1"/>
</dbReference>
<dbReference type="PANTHER" id="PTHR11280:SF5">
    <property type="entry name" value="GLUCOSAMINE-6-PHOSPHATE ISOMERASE"/>
    <property type="match status" value="1"/>
</dbReference>
<dbReference type="SUPFAM" id="SSF100950">
    <property type="entry name" value="NagB/RpiA/CoA transferase-like"/>
    <property type="match status" value="1"/>
</dbReference>
<dbReference type="InterPro" id="IPR004547">
    <property type="entry name" value="Glucosamine6P_isomerase"/>
</dbReference>
<gene>
    <name evidence="5" type="ORF">B841_11110</name>
</gene>
<evidence type="ECO:0000313" key="6">
    <source>
        <dbReference type="Proteomes" id="UP000015388"/>
    </source>
</evidence>
<dbReference type="GO" id="GO:0006046">
    <property type="term" value="P:N-acetylglucosamine catabolic process"/>
    <property type="evidence" value="ECO:0007669"/>
    <property type="project" value="UniProtKB-UniRule"/>
</dbReference>
<accession>S5SWS5</accession>
<sequence length="265" mass="28675">MEILIRDTPDEVAVTAADIVATYVRRGAVLGLATGSTPVATYQELIRRHREEGLSFAGCTAYLLDEYIGLSPEHEQSYYRFIRDEFTAHIDIDDAVVHSPDGLNPKPWLAAEKYDAAIRESGGISVQILGIGTNGHIGFNEPASPLKARTRVETLHAQTVSDNSRFFDSIEEVPTHALTQGLGTILDCEQPLLLATGFGKADAIAAMVEGPLSASCPASALQMHDRTTLVIDADAASGLVRTDYYRHVEESRPAWSAVDGRPVEA</sequence>
<dbReference type="GO" id="GO:0006043">
    <property type="term" value="P:glucosamine catabolic process"/>
    <property type="evidence" value="ECO:0007669"/>
    <property type="project" value="TreeGrafter"/>
</dbReference>
<evidence type="ECO:0000256" key="3">
    <source>
        <dbReference type="NCBIfam" id="TIGR00502"/>
    </source>
</evidence>
<dbReference type="PATRIC" id="fig|1224163.3.peg.2241"/>
<dbReference type="GO" id="GO:0004342">
    <property type="term" value="F:glucosamine-6-phosphate deaminase activity"/>
    <property type="evidence" value="ECO:0007669"/>
    <property type="project" value="UniProtKB-UniRule"/>
</dbReference>
<dbReference type="Gene3D" id="3.40.50.1360">
    <property type="match status" value="1"/>
</dbReference>
<keyword evidence="2" id="KW-0119">Carbohydrate metabolism</keyword>
<dbReference type="RefSeq" id="WP_020935626.1">
    <property type="nucleotide sequence ID" value="NC_021915.1"/>
</dbReference>
<dbReference type="PROSITE" id="PS01161">
    <property type="entry name" value="GLC_GALNAC_ISOMERASE"/>
    <property type="match status" value="1"/>
</dbReference>
<dbReference type="GO" id="GO:0005737">
    <property type="term" value="C:cytoplasm"/>
    <property type="evidence" value="ECO:0007669"/>
    <property type="project" value="TreeGrafter"/>
</dbReference>
<dbReference type="eggNOG" id="COG0363">
    <property type="taxonomic scope" value="Bacteria"/>
</dbReference>
<evidence type="ECO:0000256" key="1">
    <source>
        <dbReference type="ARBA" id="ARBA00022801"/>
    </source>
</evidence>
<dbReference type="GO" id="GO:0016853">
    <property type="term" value="F:isomerase activity"/>
    <property type="evidence" value="ECO:0007669"/>
    <property type="project" value="UniProtKB-KW"/>
</dbReference>